<dbReference type="GO" id="GO:0005840">
    <property type="term" value="C:ribosome"/>
    <property type="evidence" value="ECO:0007669"/>
    <property type="project" value="UniProtKB-KW"/>
</dbReference>
<sequence length="200" mass="21372">MTCDPAPGTARDPRARPPGGVSLREMRWWDIEPVLALERRLFPEDAWSAGMFWSELAGARGPRRTRHYTVAEGPDGDLAGYAGLAASPAGPAGADGSADVQTIAVAPGHEGTGLGTRLLAGLLAAATGFGAAEVFLEVRTDNERAQRLYRRHGFQPLGIRRGYYQPGNHDALVMRRDHTASLRASAAPEQTTAPESHQHG</sequence>
<dbReference type="Proteomes" id="UP001501303">
    <property type="component" value="Unassembled WGS sequence"/>
</dbReference>
<keyword evidence="5" id="KW-0689">Ribosomal protein</keyword>
<gene>
    <name evidence="5" type="primary">rimI</name>
    <name evidence="5" type="ORF">GCM10009716_31340</name>
</gene>
<dbReference type="NCBIfam" id="TIGR01575">
    <property type="entry name" value="rimI"/>
    <property type="match status" value="1"/>
</dbReference>
<protein>
    <submittedName>
        <fullName evidence="5">Ribosomal protein S18-alanine N-acetyltransferase</fullName>
    </submittedName>
</protein>
<dbReference type="InterPro" id="IPR006464">
    <property type="entry name" value="AcTrfase_RimI/Ard1"/>
</dbReference>
<accession>A0ABP5AUP0</accession>
<evidence type="ECO:0000256" key="3">
    <source>
        <dbReference type="SAM" id="MobiDB-lite"/>
    </source>
</evidence>
<proteinExistence type="predicted"/>
<feature type="compositionally biased region" description="Polar residues" evidence="3">
    <location>
        <begin position="188"/>
        <end position="200"/>
    </location>
</feature>
<organism evidence="5 6">
    <name type="scientific">Streptomyces sodiiphilus</name>
    <dbReference type="NCBI Taxonomy" id="226217"/>
    <lineage>
        <taxon>Bacteria</taxon>
        <taxon>Bacillati</taxon>
        <taxon>Actinomycetota</taxon>
        <taxon>Actinomycetes</taxon>
        <taxon>Kitasatosporales</taxon>
        <taxon>Streptomycetaceae</taxon>
        <taxon>Streptomyces</taxon>
    </lineage>
</organism>
<dbReference type="SUPFAM" id="SSF55729">
    <property type="entry name" value="Acyl-CoA N-acyltransferases (Nat)"/>
    <property type="match status" value="1"/>
</dbReference>
<keyword evidence="6" id="KW-1185">Reference proteome</keyword>
<dbReference type="RefSeq" id="WP_344262754.1">
    <property type="nucleotide sequence ID" value="NZ_BAAAMJ010000031.1"/>
</dbReference>
<dbReference type="InterPro" id="IPR050832">
    <property type="entry name" value="Bact_Acetyltransf"/>
</dbReference>
<dbReference type="PANTHER" id="PTHR43877">
    <property type="entry name" value="AMINOALKYLPHOSPHONATE N-ACETYLTRANSFERASE-RELATED-RELATED"/>
    <property type="match status" value="1"/>
</dbReference>
<evidence type="ECO:0000256" key="2">
    <source>
        <dbReference type="ARBA" id="ARBA00023315"/>
    </source>
</evidence>
<dbReference type="PROSITE" id="PS51186">
    <property type="entry name" value="GNAT"/>
    <property type="match status" value="1"/>
</dbReference>
<dbReference type="Pfam" id="PF00583">
    <property type="entry name" value="Acetyltransf_1"/>
    <property type="match status" value="1"/>
</dbReference>
<evidence type="ECO:0000259" key="4">
    <source>
        <dbReference type="PROSITE" id="PS51186"/>
    </source>
</evidence>
<dbReference type="InterPro" id="IPR000182">
    <property type="entry name" value="GNAT_dom"/>
</dbReference>
<dbReference type="Gene3D" id="3.40.630.30">
    <property type="match status" value="1"/>
</dbReference>
<comment type="caution">
    <text evidence="5">The sequence shown here is derived from an EMBL/GenBank/DDBJ whole genome shotgun (WGS) entry which is preliminary data.</text>
</comment>
<feature type="domain" description="N-acetyltransferase" evidence="4">
    <location>
        <begin position="21"/>
        <end position="179"/>
    </location>
</feature>
<dbReference type="EMBL" id="BAAAMJ010000031">
    <property type="protein sequence ID" value="GAA1920476.1"/>
    <property type="molecule type" value="Genomic_DNA"/>
</dbReference>
<feature type="region of interest" description="Disordered" evidence="3">
    <location>
        <begin position="181"/>
        <end position="200"/>
    </location>
</feature>
<keyword evidence="2" id="KW-0012">Acyltransferase</keyword>
<reference evidence="6" key="1">
    <citation type="journal article" date="2019" name="Int. J. Syst. Evol. Microbiol.">
        <title>The Global Catalogue of Microorganisms (GCM) 10K type strain sequencing project: providing services to taxonomists for standard genome sequencing and annotation.</title>
        <authorList>
            <consortium name="The Broad Institute Genomics Platform"/>
            <consortium name="The Broad Institute Genome Sequencing Center for Infectious Disease"/>
            <person name="Wu L."/>
            <person name="Ma J."/>
        </authorList>
    </citation>
    <scope>NUCLEOTIDE SEQUENCE [LARGE SCALE GENOMIC DNA]</scope>
    <source>
        <strain evidence="6">JCM 13581</strain>
    </source>
</reference>
<keyword evidence="5" id="KW-0687">Ribonucleoprotein</keyword>
<evidence type="ECO:0000313" key="5">
    <source>
        <dbReference type="EMBL" id="GAA1920476.1"/>
    </source>
</evidence>
<evidence type="ECO:0000313" key="6">
    <source>
        <dbReference type="Proteomes" id="UP001501303"/>
    </source>
</evidence>
<evidence type="ECO:0000256" key="1">
    <source>
        <dbReference type="ARBA" id="ARBA00022679"/>
    </source>
</evidence>
<keyword evidence="1" id="KW-0808">Transferase</keyword>
<name>A0ABP5AUP0_9ACTN</name>
<dbReference type="InterPro" id="IPR016181">
    <property type="entry name" value="Acyl_CoA_acyltransferase"/>
</dbReference>